<dbReference type="Pfam" id="PF03755">
    <property type="entry name" value="YicC-like_N"/>
    <property type="match status" value="1"/>
</dbReference>
<dbReference type="Proteomes" id="UP001549146">
    <property type="component" value="Unassembled WGS sequence"/>
</dbReference>
<name>A0ABV2LQ71_9FLAO</name>
<evidence type="ECO:0000256" key="1">
    <source>
        <dbReference type="ARBA" id="ARBA00001968"/>
    </source>
</evidence>
<dbReference type="NCBIfam" id="TIGR00255">
    <property type="entry name" value="YicC/YloC family endoribonuclease"/>
    <property type="match status" value="1"/>
</dbReference>
<dbReference type="Pfam" id="PF08340">
    <property type="entry name" value="YicC-like_C"/>
    <property type="match status" value="1"/>
</dbReference>
<dbReference type="InterPro" id="IPR013527">
    <property type="entry name" value="YicC-like_N"/>
</dbReference>
<evidence type="ECO:0000313" key="8">
    <source>
        <dbReference type="EMBL" id="MET3730721.1"/>
    </source>
</evidence>
<evidence type="ECO:0000256" key="4">
    <source>
        <dbReference type="ARBA" id="ARBA00022801"/>
    </source>
</evidence>
<keyword evidence="2" id="KW-0540">Nuclease</keyword>
<evidence type="ECO:0000256" key="5">
    <source>
        <dbReference type="ARBA" id="ARBA00035648"/>
    </source>
</evidence>
<protein>
    <submittedName>
        <fullName evidence="8">Uncharacterized protein (TIGR00255 family)</fullName>
    </submittedName>
</protein>
<proteinExistence type="inferred from homology"/>
<gene>
    <name evidence="8" type="ORF">ABID46_000273</name>
</gene>
<accession>A0ABV2LQ71</accession>
<evidence type="ECO:0000259" key="6">
    <source>
        <dbReference type="Pfam" id="PF03755"/>
    </source>
</evidence>
<comment type="cofactor">
    <cofactor evidence="1">
        <name>a divalent metal cation</name>
        <dbReference type="ChEBI" id="CHEBI:60240"/>
    </cofactor>
</comment>
<dbReference type="InterPro" id="IPR005229">
    <property type="entry name" value="YicC/YloC-like"/>
</dbReference>
<dbReference type="InterPro" id="IPR013551">
    <property type="entry name" value="YicC-like_C"/>
</dbReference>
<comment type="similarity">
    <text evidence="5">Belongs to the YicC/YloC family.</text>
</comment>
<feature type="domain" description="Endoribonuclease YicC-like C-terminal" evidence="7">
    <location>
        <begin position="173"/>
        <end position="285"/>
    </location>
</feature>
<evidence type="ECO:0000256" key="3">
    <source>
        <dbReference type="ARBA" id="ARBA00022759"/>
    </source>
</evidence>
<dbReference type="PANTHER" id="PTHR30636">
    <property type="entry name" value="UPF0701 PROTEIN YICC"/>
    <property type="match status" value="1"/>
</dbReference>
<feature type="domain" description="Endoribonuclease YicC-like N-terminal" evidence="6">
    <location>
        <begin position="2"/>
        <end position="152"/>
    </location>
</feature>
<keyword evidence="3" id="KW-0255">Endonuclease</keyword>
<dbReference type="PANTHER" id="PTHR30636:SF3">
    <property type="entry name" value="UPF0701 PROTEIN YICC"/>
    <property type="match status" value="1"/>
</dbReference>
<sequence length="286" mass="33389">MIQSMTGYGKAVVECDDKKITIEIRSLNSKTLDLNTRLPFLYKEKELEIRKILSEKLQRGKVDFSIQTEVNSVSKAQQINPDIIKAYINEFKEIVPDASDSELLSIVMRLPDVMAFSSKELDEDEWNKVVKLMDEAVQNLNEFRVSEGKVLEQEFIQRIGIIQDLLVQVVPFEKERIQTLKERFTKNLEELAAEYDQNRFEQELIYYLEKLDITEEKVRLKNHCDYFIETLKTNDSEGKKLGFICQEIGREINTLGSKSNHSEMQKIVVQMKDELEKVKEQVLNIL</sequence>
<keyword evidence="9" id="KW-1185">Reference proteome</keyword>
<reference evidence="8 9" key="1">
    <citation type="submission" date="2024-06" db="EMBL/GenBank/DDBJ databases">
        <title>Genomic Encyclopedia of Type Strains, Phase IV (KMG-IV): sequencing the most valuable type-strain genomes for metagenomic binning, comparative biology and taxonomic classification.</title>
        <authorList>
            <person name="Goeker M."/>
        </authorList>
    </citation>
    <scope>NUCLEOTIDE SEQUENCE [LARGE SCALE GENOMIC DNA]</scope>
    <source>
        <strain evidence="8 9">DSM 29388</strain>
    </source>
</reference>
<dbReference type="RefSeq" id="WP_354506071.1">
    <property type="nucleotide sequence ID" value="NZ_JBEPMO010000001.1"/>
</dbReference>
<evidence type="ECO:0000313" key="9">
    <source>
        <dbReference type="Proteomes" id="UP001549146"/>
    </source>
</evidence>
<evidence type="ECO:0000259" key="7">
    <source>
        <dbReference type="Pfam" id="PF08340"/>
    </source>
</evidence>
<comment type="caution">
    <text evidence="8">The sequence shown here is derived from an EMBL/GenBank/DDBJ whole genome shotgun (WGS) entry which is preliminary data.</text>
</comment>
<keyword evidence="4" id="KW-0378">Hydrolase</keyword>
<dbReference type="EMBL" id="JBEPMO010000001">
    <property type="protein sequence ID" value="MET3730721.1"/>
    <property type="molecule type" value="Genomic_DNA"/>
</dbReference>
<evidence type="ECO:0000256" key="2">
    <source>
        <dbReference type="ARBA" id="ARBA00022722"/>
    </source>
</evidence>
<organism evidence="8 9">
    <name type="scientific">Moheibacter stercoris</name>
    <dbReference type="NCBI Taxonomy" id="1628251"/>
    <lineage>
        <taxon>Bacteria</taxon>
        <taxon>Pseudomonadati</taxon>
        <taxon>Bacteroidota</taxon>
        <taxon>Flavobacteriia</taxon>
        <taxon>Flavobacteriales</taxon>
        <taxon>Weeksellaceae</taxon>
        <taxon>Moheibacter</taxon>
    </lineage>
</organism>